<keyword evidence="2" id="KW-0645">Protease</keyword>
<evidence type="ECO:0000259" key="6">
    <source>
        <dbReference type="PROSITE" id="PS50600"/>
    </source>
</evidence>
<feature type="domain" description="Ubiquitin-like protease family profile" evidence="6">
    <location>
        <begin position="162"/>
        <end position="334"/>
    </location>
</feature>
<dbReference type="PANTHER" id="PTHR12606:SF155">
    <property type="entry name" value="OS04G0316900 PROTEIN"/>
    <property type="match status" value="1"/>
</dbReference>
<dbReference type="PANTHER" id="PTHR12606">
    <property type="entry name" value="SENTRIN/SUMO-SPECIFIC PROTEASE"/>
    <property type="match status" value="1"/>
</dbReference>
<dbReference type="InterPro" id="IPR003653">
    <property type="entry name" value="Peptidase_C48_C"/>
</dbReference>
<evidence type="ECO:0000256" key="2">
    <source>
        <dbReference type="ARBA" id="ARBA00022670"/>
    </source>
</evidence>
<organism evidence="7">
    <name type="scientific">Aegilops tauschii</name>
    <name type="common">Tausch's goatgrass</name>
    <name type="synonym">Aegilops squarrosa</name>
    <dbReference type="NCBI Taxonomy" id="37682"/>
    <lineage>
        <taxon>Eukaryota</taxon>
        <taxon>Viridiplantae</taxon>
        <taxon>Streptophyta</taxon>
        <taxon>Embryophyta</taxon>
        <taxon>Tracheophyta</taxon>
        <taxon>Spermatophyta</taxon>
        <taxon>Magnoliopsida</taxon>
        <taxon>Liliopsida</taxon>
        <taxon>Poales</taxon>
        <taxon>Poaceae</taxon>
        <taxon>BOP clade</taxon>
        <taxon>Pooideae</taxon>
        <taxon>Triticodae</taxon>
        <taxon>Triticeae</taxon>
        <taxon>Triticinae</taxon>
        <taxon>Aegilops</taxon>
    </lineage>
</organism>
<protein>
    <recommendedName>
        <fullName evidence="6">Ubiquitin-like protease family profile domain-containing protein</fullName>
    </recommendedName>
</protein>
<dbReference type="InterPro" id="IPR038765">
    <property type="entry name" value="Papain-like_cys_pep_sf"/>
</dbReference>
<comment type="similarity">
    <text evidence="1">Belongs to the peptidase C48 family.</text>
</comment>
<dbReference type="GO" id="GO:0016926">
    <property type="term" value="P:protein desumoylation"/>
    <property type="evidence" value="ECO:0007669"/>
    <property type="project" value="TreeGrafter"/>
</dbReference>
<dbReference type="PROSITE" id="PS50600">
    <property type="entry name" value="ULP_PROTEASE"/>
    <property type="match status" value="1"/>
</dbReference>
<reference evidence="7" key="1">
    <citation type="submission" date="2015-06" db="UniProtKB">
        <authorList>
            <consortium name="EnsemblPlants"/>
        </authorList>
    </citation>
    <scope>IDENTIFICATION</scope>
</reference>
<dbReference type="Gene3D" id="3.40.395.10">
    <property type="entry name" value="Adenoviral Proteinase, Chain A"/>
    <property type="match status" value="1"/>
</dbReference>
<feature type="region of interest" description="Disordered" evidence="5">
    <location>
        <begin position="364"/>
        <end position="428"/>
    </location>
</feature>
<feature type="compositionally biased region" description="Basic and acidic residues" evidence="5">
    <location>
        <begin position="416"/>
        <end position="428"/>
    </location>
</feature>
<evidence type="ECO:0000256" key="1">
    <source>
        <dbReference type="ARBA" id="ARBA00005234"/>
    </source>
</evidence>
<dbReference type="Pfam" id="PF02902">
    <property type="entry name" value="Peptidase_C48"/>
    <property type="match status" value="1"/>
</dbReference>
<evidence type="ECO:0000256" key="3">
    <source>
        <dbReference type="ARBA" id="ARBA00022801"/>
    </source>
</evidence>
<feature type="compositionally biased region" description="Basic residues" evidence="5">
    <location>
        <begin position="405"/>
        <end position="415"/>
    </location>
</feature>
<sequence length="428" mass="48438">MNARLADNEKKVGRKLMEIKHRFDVKYQTLGEDLIDMKTKTGTNPRLSRAEDEIKDLRRELHELKYEFTSNRQSVSQKGGVQDQVNVCNSSLTGTPRASQFTAGTSTTPSARHVTENNEKPQLTPMKPVFGNDYKFTDEDIETAVYIRGTYDPIEIARIGDITLTTEQLKRNLDDKYIYGDVIMAYARISQIENDTTSIISPQETEKLLQMKGVVPVGRAASWSARVAEKFVGRRKVHIPLNVHQNHWMLMMFNFDKKEIQTLNSMNYHCEKTKKDSLVDSIQFCIDEAVKNGLISPAKNINFAEWTKKRYENIPQQTDGTSCAVWTLQYMLSWNGDEMTDIFNQLESYADKEVYDAQQAVLPDGSEDDVQLVNNPDGSNEPDPSNSQKDTGAPNSPKSGAPNSPKRKRACGRPRKLVDPEEAAKTKS</sequence>
<accession>M8BLK3</accession>
<evidence type="ECO:0000313" key="7">
    <source>
        <dbReference type="EnsemblPlants" id="EMT22703"/>
    </source>
</evidence>
<keyword evidence="4" id="KW-0788">Thiol protease</keyword>
<dbReference type="AlphaFoldDB" id="M8BLK3"/>
<evidence type="ECO:0000256" key="5">
    <source>
        <dbReference type="SAM" id="MobiDB-lite"/>
    </source>
</evidence>
<feature type="region of interest" description="Disordered" evidence="5">
    <location>
        <begin position="95"/>
        <end position="129"/>
    </location>
</feature>
<name>M8BLK3_AEGTA</name>
<dbReference type="SUPFAM" id="SSF54001">
    <property type="entry name" value="Cysteine proteinases"/>
    <property type="match status" value="1"/>
</dbReference>
<dbReference type="GO" id="GO:0006508">
    <property type="term" value="P:proteolysis"/>
    <property type="evidence" value="ECO:0007669"/>
    <property type="project" value="UniProtKB-KW"/>
</dbReference>
<dbReference type="GO" id="GO:0005634">
    <property type="term" value="C:nucleus"/>
    <property type="evidence" value="ECO:0007669"/>
    <property type="project" value="TreeGrafter"/>
</dbReference>
<proteinExistence type="inferred from homology"/>
<dbReference type="EnsemblPlants" id="EMT22703">
    <property type="protein sequence ID" value="EMT22703"/>
    <property type="gene ID" value="F775_02865"/>
</dbReference>
<feature type="compositionally biased region" description="Polar residues" evidence="5">
    <location>
        <begin position="95"/>
        <end position="110"/>
    </location>
</feature>
<evidence type="ECO:0000256" key="4">
    <source>
        <dbReference type="ARBA" id="ARBA00022807"/>
    </source>
</evidence>
<feature type="compositionally biased region" description="Polar residues" evidence="5">
    <location>
        <begin position="372"/>
        <end position="402"/>
    </location>
</feature>
<keyword evidence="3" id="KW-0378">Hydrolase</keyword>
<dbReference type="GO" id="GO:0016929">
    <property type="term" value="F:deSUMOylase activity"/>
    <property type="evidence" value="ECO:0007669"/>
    <property type="project" value="TreeGrafter"/>
</dbReference>